<dbReference type="GO" id="GO:0020037">
    <property type="term" value="F:heme binding"/>
    <property type="evidence" value="ECO:0007669"/>
    <property type="project" value="InterPro"/>
</dbReference>
<reference evidence="7 8" key="1">
    <citation type="submission" date="2009-02" db="EMBL/GenBank/DDBJ databases">
        <title>Sequencing of the draft genome and assembly of Dethiobacter alkaliphilus AHT 1.</title>
        <authorList>
            <consortium name="US DOE Joint Genome Institute (JGI-PGF)"/>
            <person name="Lucas S."/>
            <person name="Copeland A."/>
            <person name="Lapidus A."/>
            <person name="Glavina del Rio T."/>
            <person name="Dalin E."/>
            <person name="Tice H."/>
            <person name="Bruce D."/>
            <person name="Goodwin L."/>
            <person name="Pitluck S."/>
            <person name="Larimer F."/>
            <person name="Land M.L."/>
            <person name="Hauser L."/>
            <person name="Muyzer G."/>
        </authorList>
    </citation>
    <scope>NUCLEOTIDE SEQUENCE [LARGE SCALE GENOMIC DNA]</scope>
    <source>
        <strain evidence="7 8">AHT 1</strain>
    </source>
</reference>
<evidence type="ECO:0000256" key="5">
    <source>
        <dbReference type="ARBA" id="ARBA00023136"/>
    </source>
</evidence>
<dbReference type="STRING" id="555088.DealDRAFT_1467"/>
<protein>
    <submittedName>
        <fullName evidence="7">Cytochrome c-type biogenesis protein CcsB</fullName>
    </submittedName>
</protein>
<comment type="subcellular location">
    <subcellularLocation>
        <location evidence="1">Membrane</location>
        <topology evidence="1">Multi-pass membrane protein</topology>
    </subcellularLocation>
</comment>
<evidence type="ECO:0000256" key="2">
    <source>
        <dbReference type="ARBA" id="ARBA00022692"/>
    </source>
</evidence>
<evidence type="ECO:0000256" key="4">
    <source>
        <dbReference type="ARBA" id="ARBA00022989"/>
    </source>
</evidence>
<keyword evidence="4" id="KW-1133">Transmembrane helix</keyword>
<organism evidence="7 8">
    <name type="scientific">Dethiobacter alkaliphilus AHT 1</name>
    <dbReference type="NCBI Taxonomy" id="555088"/>
    <lineage>
        <taxon>Bacteria</taxon>
        <taxon>Bacillati</taxon>
        <taxon>Bacillota</taxon>
        <taxon>Dethiobacteria</taxon>
        <taxon>Dethiobacterales</taxon>
        <taxon>Dethiobacteraceae</taxon>
        <taxon>Dethiobacter</taxon>
    </lineage>
</organism>
<dbReference type="RefSeq" id="WP_008516234.1">
    <property type="nucleotide sequence ID" value="NZ_ACJM01000006.1"/>
</dbReference>
<dbReference type="PANTHER" id="PTHR30071:SF1">
    <property type="entry name" value="CYTOCHROME B_B6 PROTEIN-RELATED"/>
    <property type="match status" value="1"/>
</dbReference>
<dbReference type="InterPro" id="IPR045062">
    <property type="entry name" value="Cyt_c_biogenesis_CcsA/CcmC"/>
</dbReference>
<keyword evidence="8" id="KW-1185">Reference proteome</keyword>
<evidence type="ECO:0000313" key="7">
    <source>
        <dbReference type="EMBL" id="EEG77747.1"/>
    </source>
</evidence>
<accession>C0GG58</accession>
<proteinExistence type="predicted"/>
<dbReference type="EMBL" id="ACJM01000006">
    <property type="protein sequence ID" value="EEG77747.1"/>
    <property type="molecule type" value="Genomic_DNA"/>
</dbReference>
<feature type="domain" description="Cytochrome c assembly protein" evidence="6">
    <location>
        <begin position="70"/>
        <end position="266"/>
    </location>
</feature>
<dbReference type="PANTHER" id="PTHR30071">
    <property type="entry name" value="HEME EXPORTER PROTEIN C"/>
    <property type="match status" value="1"/>
</dbReference>
<dbReference type="eggNOG" id="COG0755">
    <property type="taxonomic scope" value="Bacteria"/>
</dbReference>
<dbReference type="AlphaFoldDB" id="C0GG58"/>
<dbReference type="InterPro" id="IPR017562">
    <property type="entry name" value="Cyt_c_biogenesis_CcsA"/>
</dbReference>
<name>C0GG58_DETAL</name>
<evidence type="ECO:0000256" key="1">
    <source>
        <dbReference type="ARBA" id="ARBA00004141"/>
    </source>
</evidence>
<evidence type="ECO:0000259" key="6">
    <source>
        <dbReference type="Pfam" id="PF01578"/>
    </source>
</evidence>
<evidence type="ECO:0000256" key="3">
    <source>
        <dbReference type="ARBA" id="ARBA00022748"/>
    </source>
</evidence>
<dbReference type="Proteomes" id="UP000006443">
    <property type="component" value="Unassembled WGS sequence"/>
</dbReference>
<dbReference type="OrthoDB" id="9814290at2"/>
<keyword evidence="2" id="KW-0812">Transmembrane</keyword>
<dbReference type="NCBIfam" id="TIGR03144">
    <property type="entry name" value="cytochr_II_ccsB"/>
    <property type="match status" value="1"/>
</dbReference>
<dbReference type="GO" id="GO:0005886">
    <property type="term" value="C:plasma membrane"/>
    <property type="evidence" value="ECO:0007669"/>
    <property type="project" value="TreeGrafter"/>
</dbReference>
<dbReference type="GO" id="GO:0017004">
    <property type="term" value="P:cytochrome complex assembly"/>
    <property type="evidence" value="ECO:0007669"/>
    <property type="project" value="UniProtKB-KW"/>
</dbReference>
<gene>
    <name evidence="7" type="ORF">DealDRAFT_1467</name>
</gene>
<evidence type="ECO:0000313" key="8">
    <source>
        <dbReference type="Proteomes" id="UP000006443"/>
    </source>
</evidence>
<keyword evidence="5" id="KW-0472">Membrane</keyword>
<dbReference type="InterPro" id="IPR002541">
    <property type="entry name" value="Cyt_c_assembly"/>
</dbReference>
<keyword evidence="3" id="KW-0201">Cytochrome c-type biogenesis</keyword>
<sequence>MENIGLAFYTLTICFFFASAVMFLIDLNSAEKDLFNIARKLLIAGFAALTILIIGRGITYGYAPLYTFHETLLILTWTAALVPIFLDRTYSFRSIYHFSAPLLFLILFFAFFVSPERVELLPGIKSFWLFTHIVTVIIAYGTFAMAFVTSLMYLLVDNQLKKKKFSTITQKLPSLDALDLYIHKLVSVGFFLLTISIILGAIWAQNVWGAYWRWEPKEIWSLVTWIIYAAYLHTRLASGWQGRKVAMLNSFGFATVLFNYVVVRFIFASGMHQYPFY</sequence>
<dbReference type="Pfam" id="PF01578">
    <property type="entry name" value="Cytochrom_C_asm"/>
    <property type="match status" value="1"/>
</dbReference>
<comment type="caution">
    <text evidence="7">The sequence shown here is derived from an EMBL/GenBank/DDBJ whole genome shotgun (WGS) entry which is preliminary data.</text>
</comment>